<organism evidence="2 3">
    <name type="scientific">Melghiribacillus thermohalophilus</name>
    <dbReference type="NCBI Taxonomy" id="1324956"/>
    <lineage>
        <taxon>Bacteria</taxon>
        <taxon>Bacillati</taxon>
        <taxon>Bacillota</taxon>
        <taxon>Bacilli</taxon>
        <taxon>Bacillales</taxon>
        <taxon>Bacillaceae</taxon>
        <taxon>Melghiribacillus</taxon>
    </lineage>
</organism>
<accession>A0A4R3MUD2</accession>
<keyword evidence="3" id="KW-1185">Reference proteome</keyword>
<dbReference type="PROSITE" id="PS50965">
    <property type="entry name" value="NERD"/>
    <property type="match status" value="1"/>
</dbReference>
<gene>
    <name evidence="2" type="ORF">EDD68_11831</name>
</gene>
<dbReference type="AlphaFoldDB" id="A0A4R3MUD2"/>
<dbReference type="Pfam" id="PF08378">
    <property type="entry name" value="NERD"/>
    <property type="match status" value="1"/>
</dbReference>
<dbReference type="EMBL" id="SMAN01000018">
    <property type="protein sequence ID" value="TCT19347.1"/>
    <property type="molecule type" value="Genomic_DNA"/>
</dbReference>
<evidence type="ECO:0000313" key="2">
    <source>
        <dbReference type="EMBL" id="TCT19347.1"/>
    </source>
</evidence>
<dbReference type="InterPro" id="IPR011528">
    <property type="entry name" value="NERD"/>
</dbReference>
<dbReference type="Proteomes" id="UP000294650">
    <property type="component" value="Unassembled WGS sequence"/>
</dbReference>
<comment type="caution">
    <text evidence="2">The sequence shown here is derived from an EMBL/GenBank/DDBJ whole genome shotgun (WGS) entry which is preliminary data.</text>
</comment>
<name>A0A4R3MUD2_9BACI</name>
<reference evidence="2 3" key="1">
    <citation type="submission" date="2019-03" db="EMBL/GenBank/DDBJ databases">
        <title>Genomic Encyclopedia of Type Strains, Phase IV (KMG-IV): sequencing the most valuable type-strain genomes for metagenomic binning, comparative biology and taxonomic classification.</title>
        <authorList>
            <person name="Goeker M."/>
        </authorList>
    </citation>
    <scope>NUCLEOTIDE SEQUENCE [LARGE SCALE GENOMIC DNA]</scope>
    <source>
        <strain evidence="2 3">DSM 25894</strain>
    </source>
</reference>
<proteinExistence type="predicted"/>
<evidence type="ECO:0000313" key="3">
    <source>
        <dbReference type="Proteomes" id="UP000294650"/>
    </source>
</evidence>
<protein>
    <submittedName>
        <fullName evidence="2">Nuclease-like protein</fullName>
    </submittedName>
</protein>
<dbReference type="OrthoDB" id="569879at2"/>
<feature type="domain" description="NERD" evidence="1">
    <location>
        <begin position="41"/>
        <end position="163"/>
    </location>
</feature>
<sequence>MIVLPHKKPPILHQLEALIPRLSSNDPLYPKLKDLLLRKQSGYQGELSLDYYYQQLGLDSFPILHGLRLPNHHHSCFQMDTLILFPEFFLVIEVKNFTGIVTYDSQTGLLTQETSQGGIKRFDDPKMQTLIQKQQLLIFLKKLGLQQIPSIHSLIVFSNPNVILKLNGHEPDFILAQKLMERIPLLQKQHNQRFLSHQELIALGQHLIKAHTPNNQKVIEEYNIHPSRIQNGVWCTNCRVGIMTWKKRNWHCQKCFHKDKLAHIPALQEYGWIYGPVITNYEARKFLGVSSMDTAKHLVISAGCEKRGNNRGRKYLIKLDD</sequence>
<dbReference type="RefSeq" id="WP_132372453.1">
    <property type="nucleotide sequence ID" value="NZ_SMAN01000018.1"/>
</dbReference>
<evidence type="ECO:0000259" key="1">
    <source>
        <dbReference type="PROSITE" id="PS50965"/>
    </source>
</evidence>